<protein>
    <recommendedName>
        <fullName evidence="2">Retrotransposon gag domain-containing protein</fullName>
    </recommendedName>
</protein>
<dbReference type="AlphaFoldDB" id="A0A438IUT7"/>
<evidence type="ECO:0000256" key="1">
    <source>
        <dbReference type="SAM" id="MobiDB-lite"/>
    </source>
</evidence>
<feature type="region of interest" description="Disordered" evidence="1">
    <location>
        <begin position="288"/>
        <end position="313"/>
    </location>
</feature>
<dbReference type="EMBL" id="QGNW01000081">
    <property type="protein sequence ID" value="RVX00510.1"/>
    <property type="molecule type" value="Genomic_DNA"/>
</dbReference>
<accession>A0A438IUT7</accession>
<evidence type="ECO:0000313" key="4">
    <source>
        <dbReference type="Proteomes" id="UP000288805"/>
    </source>
</evidence>
<feature type="domain" description="Retrotransposon gag" evidence="2">
    <location>
        <begin position="207"/>
        <end position="259"/>
    </location>
</feature>
<organism evidence="3 4">
    <name type="scientific">Vitis vinifera</name>
    <name type="common">Grape</name>
    <dbReference type="NCBI Taxonomy" id="29760"/>
    <lineage>
        <taxon>Eukaryota</taxon>
        <taxon>Viridiplantae</taxon>
        <taxon>Streptophyta</taxon>
        <taxon>Embryophyta</taxon>
        <taxon>Tracheophyta</taxon>
        <taxon>Spermatophyta</taxon>
        <taxon>Magnoliopsida</taxon>
        <taxon>eudicotyledons</taxon>
        <taxon>Gunneridae</taxon>
        <taxon>Pentapetalae</taxon>
        <taxon>rosids</taxon>
        <taxon>Vitales</taxon>
        <taxon>Vitaceae</taxon>
        <taxon>Viteae</taxon>
        <taxon>Vitis</taxon>
    </lineage>
</organism>
<feature type="compositionally biased region" description="Basic and acidic residues" evidence="1">
    <location>
        <begin position="291"/>
        <end position="306"/>
    </location>
</feature>
<comment type="caution">
    <text evidence="3">The sequence shown here is derived from an EMBL/GenBank/DDBJ whole genome shotgun (WGS) entry which is preliminary data.</text>
</comment>
<name>A0A438IUT7_VITVI</name>
<gene>
    <name evidence="3" type="ORF">CK203_036979</name>
</gene>
<proteinExistence type="predicted"/>
<evidence type="ECO:0000259" key="2">
    <source>
        <dbReference type="Pfam" id="PF03732"/>
    </source>
</evidence>
<dbReference type="Proteomes" id="UP000288805">
    <property type="component" value="Unassembled WGS sequence"/>
</dbReference>
<reference evidence="3 4" key="1">
    <citation type="journal article" date="2018" name="PLoS Genet.">
        <title>Population sequencing reveals clonal diversity and ancestral inbreeding in the grapevine cultivar Chardonnay.</title>
        <authorList>
            <person name="Roach M.J."/>
            <person name="Johnson D.L."/>
            <person name="Bohlmann J."/>
            <person name="van Vuuren H.J."/>
            <person name="Jones S.J."/>
            <person name="Pretorius I.S."/>
            <person name="Schmidt S.A."/>
            <person name="Borneman A.R."/>
        </authorList>
    </citation>
    <scope>NUCLEOTIDE SEQUENCE [LARGE SCALE GENOMIC DNA]</scope>
    <source>
        <strain evidence="4">cv. Chardonnay</strain>
        <tissue evidence="3">Leaf</tissue>
    </source>
</reference>
<evidence type="ECO:0000313" key="3">
    <source>
        <dbReference type="EMBL" id="RVX00510.1"/>
    </source>
</evidence>
<dbReference type="InterPro" id="IPR005162">
    <property type="entry name" value="Retrotrans_gag_dom"/>
</dbReference>
<dbReference type="Pfam" id="PF03732">
    <property type="entry name" value="Retrotrans_gag"/>
    <property type="match status" value="1"/>
</dbReference>
<sequence length="313" mass="35665">MCGSGVHQTGTADEPNKHCVCTRHTPRAHQAYVGYGVDVDGGTTFNYKGLAGGCGADGWCEETPWTEGVSLVGRFQECDKWYQSVHQRWLVDGTVASWEEHTIWEIQVQRSLLETHDKFFEEIFIGLKIEIQSLMDDFKSALQSYGKDIAVLKKAMFQECSSSPEAPPKVRVPKPKDCNGNRNMKDLENFLWDMEMEDDAEFGRPQITTWETLKKELKYQFLPTNIAWVAKESLKRLRHTGSVRDYVKEFSSLMLDIKNMQGVYDLPATMVVAYCLVDYKMGSAISTMQKPKSEGGRKTKAEDKTSKKSRWNK</sequence>